<dbReference type="AlphaFoldDB" id="A0A0R1GR59"/>
<evidence type="ECO:0000313" key="2">
    <source>
        <dbReference type="EMBL" id="KRK33922.1"/>
    </source>
</evidence>
<dbReference type="Pfam" id="PF13472">
    <property type="entry name" value="Lipase_GDSL_2"/>
    <property type="match status" value="1"/>
</dbReference>
<proteinExistence type="predicted"/>
<dbReference type="Gene3D" id="3.40.50.1110">
    <property type="entry name" value="SGNH hydrolase"/>
    <property type="match status" value="1"/>
</dbReference>
<keyword evidence="3" id="KW-1185">Reference proteome</keyword>
<dbReference type="PANTHER" id="PTHR14209">
    <property type="entry name" value="ISOAMYL ACETATE-HYDROLYZING ESTERASE 1"/>
    <property type="match status" value="1"/>
</dbReference>
<dbReference type="STRING" id="1423726.FC07_GL000909"/>
<dbReference type="InterPro" id="IPR013830">
    <property type="entry name" value="SGNH_hydro"/>
</dbReference>
<reference evidence="2 3" key="1">
    <citation type="journal article" date="2015" name="Genome Announc.">
        <title>Expanding the biotechnology potential of lactobacilli through comparative genomics of 213 strains and associated genera.</title>
        <authorList>
            <person name="Sun Z."/>
            <person name="Harris H.M."/>
            <person name="McCann A."/>
            <person name="Guo C."/>
            <person name="Argimon S."/>
            <person name="Zhang W."/>
            <person name="Yang X."/>
            <person name="Jeffery I.B."/>
            <person name="Cooney J.C."/>
            <person name="Kagawa T.F."/>
            <person name="Liu W."/>
            <person name="Song Y."/>
            <person name="Salvetti E."/>
            <person name="Wrobel A."/>
            <person name="Rasinkangas P."/>
            <person name="Parkhill J."/>
            <person name="Rea M.C."/>
            <person name="O'Sullivan O."/>
            <person name="Ritari J."/>
            <person name="Douillard F.P."/>
            <person name="Paul Ross R."/>
            <person name="Yang R."/>
            <person name="Briner A.E."/>
            <person name="Felis G.E."/>
            <person name="de Vos W.M."/>
            <person name="Barrangou R."/>
            <person name="Klaenhammer T.R."/>
            <person name="Caufield P.W."/>
            <person name="Cui Y."/>
            <person name="Zhang H."/>
            <person name="O'Toole P.W."/>
        </authorList>
    </citation>
    <scope>NUCLEOTIDE SEQUENCE [LARGE SCALE GENOMIC DNA]</scope>
    <source>
        <strain evidence="2 3">DSM 20003</strain>
    </source>
</reference>
<dbReference type="InterPro" id="IPR036514">
    <property type="entry name" value="SGNH_hydro_sf"/>
</dbReference>
<dbReference type="EMBL" id="AZDA01000098">
    <property type="protein sequence ID" value="KRK33922.1"/>
    <property type="molecule type" value="Genomic_DNA"/>
</dbReference>
<dbReference type="SUPFAM" id="SSF52266">
    <property type="entry name" value="SGNH hydrolase"/>
    <property type="match status" value="1"/>
</dbReference>
<protein>
    <recommendedName>
        <fullName evidence="1">SGNH hydrolase-type esterase domain-containing protein</fullName>
    </recommendedName>
</protein>
<dbReference type="InterPro" id="IPR045136">
    <property type="entry name" value="Iah1-like"/>
</dbReference>
<dbReference type="PATRIC" id="fig|1423726.3.peg.936"/>
<comment type="caution">
    <text evidence="2">The sequence shown here is derived from an EMBL/GenBank/DDBJ whole genome shotgun (WGS) entry which is preliminary data.</text>
</comment>
<feature type="domain" description="SGNH hydrolase-type esterase" evidence="1">
    <location>
        <begin position="6"/>
        <end position="169"/>
    </location>
</feature>
<dbReference type="RefSeq" id="WP_057905307.1">
    <property type="nucleotide sequence ID" value="NZ_AZDA01000098.1"/>
</dbReference>
<dbReference type="Proteomes" id="UP000051461">
    <property type="component" value="Unassembled WGS sequence"/>
</dbReference>
<organism evidence="2 3">
    <name type="scientific">Loigolactobacillus bifermentans DSM 20003</name>
    <dbReference type="NCBI Taxonomy" id="1423726"/>
    <lineage>
        <taxon>Bacteria</taxon>
        <taxon>Bacillati</taxon>
        <taxon>Bacillota</taxon>
        <taxon>Bacilli</taxon>
        <taxon>Lactobacillales</taxon>
        <taxon>Lactobacillaceae</taxon>
        <taxon>Loigolactobacillus</taxon>
    </lineage>
</organism>
<dbReference type="PANTHER" id="PTHR14209:SF19">
    <property type="entry name" value="ISOAMYL ACETATE-HYDROLYZING ESTERASE 1 HOMOLOG"/>
    <property type="match status" value="1"/>
</dbReference>
<dbReference type="OrthoDB" id="388542at2"/>
<sequence>MFDVLLFGDSILAGYRNGFVAPVITNAVQTAFPNWQVGNASVPGDTTEMALERVTFDVGVQQPRRLVLFFGANDLDVFSGITPETYQANLVTLAQASGANDILLVGPPLIDEKRVPDRPIKAQIRYNHAAQLAATACQATYLDLWSLMDAQPSDLHVADGLHLNNAGNDLLCRALIASLKLFV</sequence>
<evidence type="ECO:0000259" key="1">
    <source>
        <dbReference type="Pfam" id="PF13472"/>
    </source>
</evidence>
<gene>
    <name evidence="2" type="ORF">FC07_GL000909</name>
</gene>
<evidence type="ECO:0000313" key="3">
    <source>
        <dbReference type="Proteomes" id="UP000051461"/>
    </source>
</evidence>
<accession>A0A0R1GR59</accession>
<name>A0A0R1GR59_9LACO</name>